<dbReference type="EMBL" id="VXMH01000023">
    <property type="protein sequence ID" value="MYC94269.1"/>
    <property type="molecule type" value="Genomic_DNA"/>
</dbReference>
<reference evidence="1" key="1">
    <citation type="submission" date="2019-09" db="EMBL/GenBank/DDBJ databases">
        <title>Characterisation of the sponge microbiome using genome-centric metagenomics.</title>
        <authorList>
            <person name="Engelberts J.P."/>
            <person name="Robbins S.J."/>
            <person name="De Goeij J.M."/>
            <person name="Aranda M."/>
            <person name="Bell S.C."/>
            <person name="Webster N.S."/>
        </authorList>
    </citation>
    <scope>NUCLEOTIDE SEQUENCE</scope>
    <source>
        <strain evidence="1">SB0661_bin_32</strain>
    </source>
</reference>
<accession>A0A6B1D413</accession>
<name>A0A6B1D413_9CHLR</name>
<proteinExistence type="predicted"/>
<organism evidence="1">
    <name type="scientific">Caldilineaceae bacterium SB0661_bin_32</name>
    <dbReference type="NCBI Taxonomy" id="2605255"/>
    <lineage>
        <taxon>Bacteria</taxon>
        <taxon>Bacillati</taxon>
        <taxon>Chloroflexota</taxon>
        <taxon>Caldilineae</taxon>
        <taxon>Caldilineales</taxon>
        <taxon>Caldilineaceae</taxon>
    </lineage>
</organism>
<sequence>MYDWTVLNQTVSETLAGDAVGAPLFVRWTAAAALSTPELKPLLAEMSAYAESWLSARPRRIYATGSSDAGHLSLALEYANGQSALLAISLAHDHPSMNLVILGARGAIYQTGSQVTARAGSLAGGADEKRQHAAVSSTSQMVAVIDKSLFSKQPVSLSPSGDQP</sequence>
<gene>
    <name evidence="1" type="ORF">F4X14_04800</name>
</gene>
<evidence type="ECO:0000313" key="1">
    <source>
        <dbReference type="EMBL" id="MYC94269.1"/>
    </source>
</evidence>
<dbReference type="AlphaFoldDB" id="A0A6B1D413"/>
<protein>
    <submittedName>
        <fullName evidence="1">Uncharacterized protein</fullName>
    </submittedName>
</protein>
<comment type="caution">
    <text evidence="1">The sequence shown here is derived from an EMBL/GenBank/DDBJ whole genome shotgun (WGS) entry which is preliminary data.</text>
</comment>